<evidence type="ECO:0000256" key="1">
    <source>
        <dbReference type="SAM" id="SignalP"/>
    </source>
</evidence>
<evidence type="ECO:0000313" key="2">
    <source>
        <dbReference type="EMBL" id="GAA1617283.1"/>
    </source>
</evidence>
<keyword evidence="3" id="KW-1185">Reference proteome</keyword>
<keyword evidence="1" id="KW-0732">Signal</keyword>
<feature type="chain" id="PRO_5046611631" description="Big-1 domain-containing protein" evidence="1">
    <location>
        <begin position="29"/>
        <end position="355"/>
    </location>
</feature>
<evidence type="ECO:0008006" key="4">
    <source>
        <dbReference type="Google" id="ProtNLM"/>
    </source>
</evidence>
<protein>
    <recommendedName>
        <fullName evidence="4">Big-1 domain-containing protein</fullName>
    </recommendedName>
</protein>
<proteinExistence type="predicted"/>
<accession>A0ABN2ETH1</accession>
<organism evidence="2 3">
    <name type="scientific">Kribbella karoonensis</name>
    <dbReference type="NCBI Taxonomy" id="324851"/>
    <lineage>
        <taxon>Bacteria</taxon>
        <taxon>Bacillati</taxon>
        <taxon>Actinomycetota</taxon>
        <taxon>Actinomycetes</taxon>
        <taxon>Propionibacteriales</taxon>
        <taxon>Kribbellaceae</taxon>
        <taxon>Kribbella</taxon>
    </lineage>
</organism>
<comment type="caution">
    <text evidence="2">The sequence shown here is derived from an EMBL/GenBank/DDBJ whole genome shotgun (WGS) entry which is preliminary data.</text>
</comment>
<feature type="signal peptide" evidence="1">
    <location>
        <begin position="1"/>
        <end position="28"/>
    </location>
</feature>
<name>A0ABN2ETH1_9ACTN</name>
<gene>
    <name evidence="2" type="ORF">GCM10009742_81380</name>
</gene>
<dbReference type="EMBL" id="BAAAND010000016">
    <property type="protein sequence ID" value="GAA1617283.1"/>
    <property type="molecule type" value="Genomic_DNA"/>
</dbReference>
<sequence>MSIKRTWLIALVAVLVTIGVVESPAAFAAVSTVVFTPGSRAAGATSSWDVNFTPSNGTTGELKAGDKITVTFNSLFTVSTTPVVTLPGGFTGNCTTSVTKPSAAVVLIALAGSTCDLKNASGTVRIDGITNPAAGTYLGSSFSVLTTKDTAGSSNSPIVIDPGAPAKLAFAQGPGNGFAGTALSPAITVQVQDQFGTATGASGIAVSLASSPAGIDAGATATTNASGLATFTGVVINKATIGLTITATAPSLVSAVSAPFNITVAVSSGAVLSGSADDGTGSGVKSVAYYYCAGYSGSCTSANWTLIGSSTSAAASYQVTWTATPAAGAYRVVASSIDNVTNTSQPSTTTPVTVS</sequence>
<evidence type="ECO:0000313" key="3">
    <source>
        <dbReference type="Proteomes" id="UP001500190"/>
    </source>
</evidence>
<dbReference type="RefSeq" id="WP_344202300.1">
    <property type="nucleotide sequence ID" value="NZ_BAAAND010000016.1"/>
</dbReference>
<dbReference type="Proteomes" id="UP001500190">
    <property type="component" value="Unassembled WGS sequence"/>
</dbReference>
<reference evidence="2 3" key="1">
    <citation type="journal article" date="2019" name="Int. J. Syst. Evol. Microbiol.">
        <title>The Global Catalogue of Microorganisms (GCM) 10K type strain sequencing project: providing services to taxonomists for standard genome sequencing and annotation.</title>
        <authorList>
            <consortium name="The Broad Institute Genomics Platform"/>
            <consortium name="The Broad Institute Genome Sequencing Center for Infectious Disease"/>
            <person name="Wu L."/>
            <person name="Ma J."/>
        </authorList>
    </citation>
    <scope>NUCLEOTIDE SEQUENCE [LARGE SCALE GENOMIC DNA]</scope>
    <source>
        <strain evidence="2 3">JCM 14304</strain>
    </source>
</reference>